<proteinExistence type="predicted"/>
<keyword evidence="2" id="KW-1185">Reference proteome</keyword>
<gene>
    <name evidence="1" type="ORF">SKAU_G00118640</name>
</gene>
<reference evidence="1" key="1">
    <citation type="journal article" date="2023" name="Science">
        <title>Genome structures resolve the early diversification of teleost fishes.</title>
        <authorList>
            <person name="Parey E."/>
            <person name="Louis A."/>
            <person name="Montfort J."/>
            <person name="Bouchez O."/>
            <person name="Roques C."/>
            <person name="Iampietro C."/>
            <person name="Lluch J."/>
            <person name="Castinel A."/>
            <person name="Donnadieu C."/>
            <person name="Desvignes T."/>
            <person name="Floi Bucao C."/>
            <person name="Jouanno E."/>
            <person name="Wen M."/>
            <person name="Mejri S."/>
            <person name="Dirks R."/>
            <person name="Jansen H."/>
            <person name="Henkel C."/>
            <person name="Chen W.J."/>
            <person name="Zahm M."/>
            <person name="Cabau C."/>
            <person name="Klopp C."/>
            <person name="Thompson A.W."/>
            <person name="Robinson-Rechavi M."/>
            <person name="Braasch I."/>
            <person name="Lecointre G."/>
            <person name="Bobe J."/>
            <person name="Postlethwait J.H."/>
            <person name="Berthelot C."/>
            <person name="Roest Crollius H."/>
            <person name="Guiguen Y."/>
        </authorList>
    </citation>
    <scope>NUCLEOTIDE SEQUENCE</scope>
    <source>
        <strain evidence="1">WJC10195</strain>
    </source>
</reference>
<dbReference type="SUPFAM" id="SSF56219">
    <property type="entry name" value="DNase I-like"/>
    <property type="match status" value="1"/>
</dbReference>
<comment type="caution">
    <text evidence="1">The sequence shown here is derived from an EMBL/GenBank/DDBJ whole genome shotgun (WGS) entry which is preliminary data.</text>
</comment>
<dbReference type="PANTHER" id="PTHR47510">
    <property type="entry name" value="REVERSE TRANSCRIPTASE DOMAIN-CONTAINING PROTEIN"/>
    <property type="match status" value="1"/>
</dbReference>
<dbReference type="EMBL" id="JAINUF010000004">
    <property type="protein sequence ID" value="KAJ8363033.1"/>
    <property type="molecule type" value="Genomic_DNA"/>
</dbReference>
<accession>A0A9Q1J263</accession>
<name>A0A9Q1J263_SYNKA</name>
<dbReference type="Proteomes" id="UP001152622">
    <property type="component" value="Chromosome 4"/>
</dbReference>
<dbReference type="OrthoDB" id="8945806at2759"/>
<evidence type="ECO:0000313" key="1">
    <source>
        <dbReference type="EMBL" id="KAJ8363033.1"/>
    </source>
</evidence>
<dbReference type="Gene3D" id="3.60.10.10">
    <property type="entry name" value="Endonuclease/exonuclease/phosphatase"/>
    <property type="match status" value="1"/>
</dbReference>
<organism evidence="1 2">
    <name type="scientific">Synaphobranchus kaupii</name>
    <name type="common">Kaup's arrowtooth eel</name>
    <dbReference type="NCBI Taxonomy" id="118154"/>
    <lineage>
        <taxon>Eukaryota</taxon>
        <taxon>Metazoa</taxon>
        <taxon>Chordata</taxon>
        <taxon>Craniata</taxon>
        <taxon>Vertebrata</taxon>
        <taxon>Euteleostomi</taxon>
        <taxon>Actinopterygii</taxon>
        <taxon>Neopterygii</taxon>
        <taxon>Teleostei</taxon>
        <taxon>Anguilliformes</taxon>
        <taxon>Synaphobranchidae</taxon>
        <taxon>Synaphobranchus</taxon>
    </lineage>
</organism>
<sequence>MPCGIKPSSVLPAEIRRRKRGKRAERAYREACIIALTESWLDETVPDPEVHLDNFTIFRADRTKASGKERGAGVCMYVNNRWCNNIKIYSVVCTPNVEMLTLSLRPFHLPREFPTVVIICIYIPPSANVNAAAELVATDANSIQGKYPEVPVFIVGDF</sequence>
<protein>
    <submittedName>
        <fullName evidence="1">Uncharacterized protein</fullName>
    </submittedName>
</protein>
<dbReference type="PANTHER" id="PTHR47510:SF3">
    <property type="entry name" value="ENDO_EXONUCLEASE_PHOSPHATASE DOMAIN-CONTAINING PROTEIN"/>
    <property type="match status" value="1"/>
</dbReference>
<dbReference type="AlphaFoldDB" id="A0A9Q1J263"/>
<dbReference type="InterPro" id="IPR036691">
    <property type="entry name" value="Endo/exonu/phosph_ase_sf"/>
</dbReference>
<evidence type="ECO:0000313" key="2">
    <source>
        <dbReference type="Proteomes" id="UP001152622"/>
    </source>
</evidence>